<organism evidence="1 2">
    <name type="scientific">Vibrio eleionomae</name>
    <dbReference type="NCBI Taxonomy" id="2653505"/>
    <lineage>
        <taxon>Bacteria</taxon>
        <taxon>Pseudomonadati</taxon>
        <taxon>Pseudomonadota</taxon>
        <taxon>Gammaproteobacteria</taxon>
        <taxon>Vibrionales</taxon>
        <taxon>Vibrionaceae</taxon>
        <taxon>Vibrio</taxon>
    </lineage>
</organism>
<dbReference type="EMBL" id="WEKT01000040">
    <property type="protein sequence ID" value="MZI94907.1"/>
    <property type="molecule type" value="Genomic_DNA"/>
</dbReference>
<reference evidence="1 2" key="1">
    <citation type="submission" date="2019-10" db="EMBL/GenBank/DDBJ databases">
        <title>Vibrio sp. nov. isolated from a shrimp pond.</title>
        <authorList>
            <person name="Gomez-Gil B."/>
            <person name="Enciso-Ibarra J."/>
            <person name="Enciso-Ibarra K."/>
            <person name="Bolan-Mejia C."/>
        </authorList>
    </citation>
    <scope>NUCLEOTIDE SEQUENCE [LARGE SCALE GENOMIC DNA]</scope>
    <source>
        <strain evidence="1 2">CAIM 722</strain>
    </source>
</reference>
<dbReference type="RefSeq" id="WP_161157386.1">
    <property type="nucleotide sequence ID" value="NZ_WEKT01000040.1"/>
</dbReference>
<evidence type="ECO:0000313" key="2">
    <source>
        <dbReference type="Proteomes" id="UP000462621"/>
    </source>
</evidence>
<proteinExistence type="predicted"/>
<evidence type="ECO:0000313" key="1">
    <source>
        <dbReference type="EMBL" id="MZI94907.1"/>
    </source>
</evidence>
<gene>
    <name evidence="1" type="ORF">F9817_17155</name>
</gene>
<comment type="caution">
    <text evidence="1">The sequence shown here is derived from an EMBL/GenBank/DDBJ whole genome shotgun (WGS) entry which is preliminary data.</text>
</comment>
<protein>
    <submittedName>
        <fullName evidence="1">Uncharacterized protein</fullName>
    </submittedName>
</protein>
<accession>A0A7X4LMV5</accession>
<keyword evidence="2" id="KW-1185">Reference proteome</keyword>
<sequence length="78" mass="9177">MARKIADADKEIIKLLQNQGLIRQEAEAVLKREVYQLRPDEIAMVKNYATHFGIANQDKYIQEILELRRELLLTRLEP</sequence>
<dbReference type="Proteomes" id="UP000462621">
    <property type="component" value="Unassembled WGS sequence"/>
</dbReference>
<dbReference type="AlphaFoldDB" id="A0A7X4LMV5"/>
<name>A0A7X4LMV5_9VIBR</name>